<dbReference type="Proteomes" id="UP000190460">
    <property type="component" value="Unassembled WGS sequence"/>
</dbReference>
<dbReference type="HAMAP" id="MF_01345_B">
    <property type="entry name" value="Ribosomal_uS17_B"/>
    <property type="match status" value="1"/>
</dbReference>
<evidence type="ECO:0000256" key="2">
    <source>
        <dbReference type="ARBA" id="ARBA00022730"/>
    </source>
</evidence>
<name>A0A1T4XUJ1_9GAMM</name>
<comment type="subunit">
    <text evidence="6">Part of the 30S ribosomal subunit.</text>
</comment>
<dbReference type="PANTHER" id="PTHR10744:SF1">
    <property type="entry name" value="SMALL RIBOSOMAL SUBUNIT PROTEIN US17M"/>
    <property type="match status" value="1"/>
</dbReference>
<dbReference type="GO" id="GO:0003735">
    <property type="term" value="F:structural constituent of ribosome"/>
    <property type="evidence" value="ECO:0007669"/>
    <property type="project" value="UniProtKB-UniRule"/>
</dbReference>
<dbReference type="PANTHER" id="PTHR10744">
    <property type="entry name" value="40S RIBOSOMAL PROTEIN S11 FAMILY MEMBER"/>
    <property type="match status" value="1"/>
</dbReference>
<evidence type="ECO:0000256" key="4">
    <source>
        <dbReference type="ARBA" id="ARBA00022980"/>
    </source>
</evidence>
<dbReference type="GO" id="GO:0022627">
    <property type="term" value="C:cytosolic small ribosomal subunit"/>
    <property type="evidence" value="ECO:0007669"/>
    <property type="project" value="UniProtKB-UniRule"/>
</dbReference>
<dbReference type="PRINTS" id="PR00973">
    <property type="entry name" value="RIBOSOMALS17"/>
</dbReference>
<dbReference type="AlphaFoldDB" id="A0A1T4XUJ1"/>
<dbReference type="NCBIfam" id="TIGR03635">
    <property type="entry name" value="uS17_bact"/>
    <property type="match status" value="1"/>
</dbReference>
<keyword evidence="8" id="KW-1185">Reference proteome</keyword>
<comment type="function">
    <text evidence="6">One of the primary rRNA binding proteins, it binds specifically to the 5'-end of 16S ribosomal RNA.</text>
</comment>
<keyword evidence="3 6" id="KW-0694">RNA-binding</keyword>
<keyword evidence="5 6" id="KW-0687">Ribonucleoprotein</keyword>
<dbReference type="STRING" id="92487.SAMN02745130_03493"/>
<evidence type="ECO:0000256" key="1">
    <source>
        <dbReference type="ARBA" id="ARBA00010254"/>
    </source>
</evidence>
<evidence type="ECO:0000256" key="6">
    <source>
        <dbReference type="HAMAP-Rule" id="MF_01345"/>
    </source>
</evidence>
<evidence type="ECO:0000313" key="8">
    <source>
        <dbReference type="Proteomes" id="UP000190460"/>
    </source>
</evidence>
<comment type="similarity">
    <text evidence="1 6">Belongs to the universal ribosomal protein uS17 family.</text>
</comment>
<dbReference type="InterPro" id="IPR000266">
    <property type="entry name" value="Ribosomal_uS17"/>
</dbReference>
<dbReference type="EMBL" id="FUYB01000023">
    <property type="protein sequence ID" value="SKA93242.1"/>
    <property type="molecule type" value="Genomic_DNA"/>
</dbReference>
<gene>
    <name evidence="6" type="primary">rpsQ</name>
    <name evidence="7" type="ORF">SAMN02745130_03493</name>
</gene>
<reference evidence="7 8" key="1">
    <citation type="submission" date="2017-02" db="EMBL/GenBank/DDBJ databases">
        <authorList>
            <person name="Peterson S.W."/>
        </authorList>
    </citation>
    <scope>NUCLEOTIDE SEQUENCE [LARGE SCALE GENOMIC DNA]</scope>
    <source>
        <strain evidence="7 8">ATCC 49788</strain>
    </source>
</reference>
<dbReference type="FunFam" id="2.40.50.140:FF:000014">
    <property type="entry name" value="30S ribosomal protein S17"/>
    <property type="match status" value="1"/>
</dbReference>
<dbReference type="SUPFAM" id="SSF50249">
    <property type="entry name" value="Nucleic acid-binding proteins"/>
    <property type="match status" value="1"/>
</dbReference>
<dbReference type="GO" id="GO:0006412">
    <property type="term" value="P:translation"/>
    <property type="evidence" value="ECO:0007669"/>
    <property type="project" value="UniProtKB-UniRule"/>
</dbReference>
<protein>
    <recommendedName>
        <fullName evidence="6">Small ribosomal subunit protein uS17</fullName>
    </recommendedName>
</protein>
<sequence length="88" mass="10261">MMSEEVKVERSLMGRVISDKMDKSIVVLMERQVKHPIYGKFIKRSKKYHVHDENNECKVGDTVSFKECRPLSKTKHWTLVKVVERAAG</sequence>
<evidence type="ECO:0000313" key="7">
    <source>
        <dbReference type="EMBL" id="SKA93242.1"/>
    </source>
</evidence>
<proteinExistence type="inferred from homology"/>
<keyword evidence="4 6" id="KW-0689">Ribosomal protein</keyword>
<dbReference type="GO" id="GO:0019843">
    <property type="term" value="F:rRNA binding"/>
    <property type="evidence" value="ECO:0007669"/>
    <property type="project" value="UniProtKB-UniRule"/>
</dbReference>
<keyword evidence="2 6" id="KW-0699">rRNA-binding</keyword>
<evidence type="ECO:0000256" key="5">
    <source>
        <dbReference type="ARBA" id="ARBA00023274"/>
    </source>
</evidence>
<dbReference type="Gene3D" id="2.40.50.140">
    <property type="entry name" value="Nucleic acid-binding proteins"/>
    <property type="match status" value="1"/>
</dbReference>
<dbReference type="Pfam" id="PF00366">
    <property type="entry name" value="Ribosomal_S17"/>
    <property type="match status" value="1"/>
</dbReference>
<accession>A0A1T4XUJ1</accession>
<organism evidence="7 8">
    <name type="scientific">Thiothrix eikelboomii</name>
    <dbReference type="NCBI Taxonomy" id="92487"/>
    <lineage>
        <taxon>Bacteria</taxon>
        <taxon>Pseudomonadati</taxon>
        <taxon>Pseudomonadota</taxon>
        <taxon>Gammaproteobacteria</taxon>
        <taxon>Thiotrichales</taxon>
        <taxon>Thiotrichaceae</taxon>
        <taxon>Thiothrix</taxon>
    </lineage>
</organism>
<evidence type="ECO:0000256" key="3">
    <source>
        <dbReference type="ARBA" id="ARBA00022884"/>
    </source>
</evidence>
<dbReference type="CDD" id="cd00364">
    <property type="entry name" value="Ribosomal_uS17"/>
    <property type="match status" value="1"/>
</dbReference>
<dbReference type="InterPro" id="IPR019984">
    <property type="entry name" value="Ribosomal_uS17_bact/chlr"/>
</dbReference>
<dbReference type="InterPro" id="IPR012340">
    <property type="entry name" value="NA-bd_OB-fold"/>
</dbReference>
<dbReference type="NCBIfam" id="NF004123">
    <property type="entry name" value="PRK05610.1"/>
    <property type="match status" value="1"/>
</dbReference>